<evidence type="ECO:0000256" key="1">
    <source>
        <dbReference type="SAM" id="MobiDB-lite"/>
    </source>
</evidence>
<evidence type="ECO:0000313" key="2">
    <source>
        <dbReference type="EnsemblMetazoa" id="Aqu2.1.38052_001"/>
    </source>
</evidence>
<name>A0A1X7VEV4_AMPQE</name>
<dbReference type="InParanoid" id="A0A1X7VEV4"/>
<dbReference type="AlphaFoldDB" id="A0A1X7VEV4"/>
<proteinExistence type="predicted"/>
<reference evidence="2" key="1">
    <citation type="submission" date="2017-05" db="UniProtKB">
        <authorList>
            <consortium name="EnsemblMetazoa"/>
        </authorList>
    </citation>
    <scope>IDENTIFICATION</scope>
</reference>
<organism evidence="2">
    <name type="scientific">Amphimedon queenslandica</name>
    <name type="common">Sponge</name>
    <dbReference type="NCBI Taxonomy" id="400682"/>
    <lineage>
        <taxon>Eukaryota</taxon>
        <taxon>Metazoa</taxon>
        <taxon>Porifera</taxon>
        <taxon>Demospongiae</taxon>
        <taxon>Heteroscleromorpha</taxon>
        <taxon>Haplosclerida</taxon>
        <taxon>Niphatidae</taxon>
        <taxon>Amphimedon</taxon>
    </lineage>
</organism>
<feature type="region of interest" description="Disordered" evidence="1">
    <location>
        <begin position="1"/>
        <end position="108"/>
    </location>
</feature>
<accession>A0A1X7VEV4</accession>
<protein>
    <submittedName>
        <fullName evidence="2">Uncharacterized protein</fullName>
    </submittedName>
</protein>
<sequence length="108" mass="11131">MAEGLWQTESEMNLLLDDETEDFPQKDGNSANLPPPPAHQPPHGQAGSPLQGGRDAGIGGEVGHHHNYVCGGDDNQADGGAVEPQLGRGRGRGVGQGRGGGRGECRKG</sequence>
<dbReference type="EnsemblMetazoa" id="Aqu2.1.38052_001">
    <property type="protein sequence ID" value="Aqu2.1.38052_001"/>
    <property type="gene ID" value="Aqu2.1.38052"/>
</dbReference>